<evidence type="ECO:0000313" key="2">
    <source>
        <dbReference type="Proteomes" id="UP000261948"/>
    </source>
</evidence>
<comment type="caution">
    <text evidence="1">The sequence shown here is derived from an EMBL/GenBank/DDBJ whole genome shotgun (WGS) entry which is preliminary data.</text>
</comment>
<name>A0A373FNG0_COMTE</name>
<accession>A0A373FNG0</accession>
<keyword evidence="2" id="KW-1185">Reference proteome</keyword>
<sequence length="42" mass="4332">MRATTASRRLASTSLGSICTDATPSGACTGSISSAAWCWYMT</sequence>
<proteinExistence type="predicted"/>
<dbReference type="Proteomes" id="UP000261948">
    <property type="component" value="Unassembled WGS sequence"/>
</dbReference>
<organism evidence="1 2">
    <name type="scientific">Comamonas testosteroni</name>
    <name type="common">Pseudomonas testosteroni</name>
    <dbReference type="NCBI Taxonomy" id="285"/>
    <lineage>
        <taxon>Bacteria</taxon>
        <taxon>Pseudomonadati</taxon>
        <taxon>Pseudomonadota</taxon>
        <taxon>Betaproteobacteria</taxon>
        <taxon>Burkholderiales</taxon>
        <taxon>Comamonadaceae</taxon>
        <taxon>Comamonas</taxon>
    </lineage>
</organism>
<protein>
    <submittedName>
        <fullName evidence="1">Uncharacterized protein</fullName>
    </submittedName>
</protein>
<gene>
    <name evidence="1" type="ORF">DZC30_12020</name>
</gene>
<dbReference type="EMBL" id="QURR01000013">
    <property type="protein sequence ID" value="RGE44889.1"/>
    <property type="molecule type" value="Genomic_DNA"/>
</dbReference>
<dbReference type="AlphaFoldDB" id="A0A373FNG0"/>
<reference evidence="1 2" key="1">
    <citation type="submission" date="2018-08" db="EMBL/GenBank/DDBJ databases">
        <title>Comamonas testosteroni strain SWCO2.</title>
        <authorList>
            <person name="Jiang N."/>
            <person name="Zhang X.Z."/>
        </authorList>
    </citation>
    <scope>NUCLEOTIDE SEQUENCE [LARGE SCALE GENOMIC DNA]</scope>
    <source>
        <strain evidence="1 2">SWCO2</strain>
    </source>
</reference>
<evidence type="ECO:0000313" key="1">
    <source>
        <dbReference type="EMBL" id="RGE44889.1"/>
    </source>
</evidence>